<dbReference type="AlphaFoldDB" id="A0A5C6FCW4"/>
<dbReference type="EC" id="3.1.6.1" evidence="7"/>
<keyword evidence="2" id="KW-0479">Metal-binding</keyword>
<sequence precursor="true">MRRFMASFLIVVGTLPSLVAADGDGSTLPFPPTPTESVTKPRLEDSTMKWPAAVKRLSDDAPNILIVMLDDVGFGVSETFGGEIKTPTFDKLAKEGIAYNAFHTCSICSPTRASLLTGRNHTRIGSGTIAERAIAFDGYTGIIPKSAATVAEVLKHYGYHTSAFGKWHNTPAVEITAMGPKDHWPNHYGFEHFYGFLGGETSQWEPRLTRNFDAIEPPKNDPEYHLTVDMADQALAWLDNHQAFSPDKPFMMYWAPGGVHGPHHIFPEWADKYKGKFDDGWDEYRKRVHARQLEMGIIPPGTKLTERDDTLEAWDDIPEDQRAFQTRLMELFAGFLEHTDVQVGRVIDGLEQRGLRDNTLVFYIFGDNGSSSEGQRGSVSELLAQNNIPNTIEQQLDALEKIGGLEALGTSATDNIYHAGWAWAGSTPFKGTKLLGAYFGGTRNPMVVSWPAKIKPDRKLRNQFHHVIDIAPTVYELLDIKPPSVVNGIQQIPIDGVSLAYTFGDADAAGQKQTQFFDNNGSRAIYEDGWLACAFGPFIPWNTPASVPRIAAWDSATDEWELYDLRTDFSQANDLSKTNPAKLAEMKHKFMQLAEDNKDFPIGAGNWLRLHPEDRVKTNYTNWTFSQTTRRMPEFAAPGIGRQSTEVTLDVEIGDKASGVLYAVGGSGGGLTVFMDEGHLVYEYNMMIIENYSLKSAKPLSAGEHTITISTDIEGPGKAGVADVRVDGESIGKATIARTVPAAFSATESFDVGIDLGSPVSRAYHDRRPFAFDGKISKMTVQLK</sequence>
<keyword evidence="5" id="KW-0732">Signal</keyword>
<keyword evidence="8" id="KW-1185">Reference proteome</keyword>
<dbReference type="Gene3D" id="3.30.1120.10">
    <property type="match status" value="1"/>
</dbReference>
<organism evidence="7 8">
    <name type="scientific">Rubripirellula tenax</name>
    <dbReference type="NCBI Taxonomy" id="2528015"/>
    <lineage>
        <taxon>Bacteria</taxon>
        <taxon>Pseudomonadati</taxon>
        <taxon>Planctomycetota</taxon>
        <taxon>Planctomycetia</taxon>
        <taxon>Pirellulales</taxon>
        <taxon>Pirellulaceae</taxon>
        <taxon>Rubripirellula</taxon>
    </lineage>
</organism>
<comment type="similarity">
    <text evidence="1">Belongs to the sulfatase family.</text>
</comment>
<dbReference type="GO" id="GO:0046872">
    <property type="term" value="F:metal ion binding"/>
    <property type="evidence" value="ECO:0007669"/>
    <property type="project" value="UniProtKB-KW"/>
</dbReference>
<dbReference type="Proteomes" id="UP000318288">
    <property type="component" value="Unassembled WGS sequence"/>
</dbReference>
<keyword evidence="3 7" id="KW-0378">Hydrolase</keyword>
<evidence type="ECO:0000256" key="1">
    <source>
        <dbReference type="ARBA" id="ARBA00008779"/>
    </source>
</evidence>
<proteinExistence type="inferred from homology"/>
<dbReference type="Gene3D" id="3.40.720.10">
    <property type="entry name" value="Alkaline Phosphatase, subunit A"/>
    <property type="match status" value="1"/>
</dbReference>
<dbReference type="PROSITE" id="PS00523">
    <property type="entry name" value="SULFATASE_1"/>
    <property type="match status" value="1"/>
</dbReference>
<keyword evidence="4" id="KW-0106">Calcium</keyword>
<dbReference type="InterPro" id="IPR017850">
    <property type="entry name" value="Alkaline_phosphatase_core_sf"/>
</dbReference>
<name>A0A5C6FCW4_9BACT</name>
<dbReference type="InterPro" id="IPR024607">
    <property type="entry name" value="Sulfatase_CS"/>
</dbReference>
<dbReference type="InterPro" id="IPR050738">
    <property type="entry name" value="Sulfatase"/>
</dbReference>
<dbReference type="PANTHER" id="PTHR42693">
    <property type="entry name" value="ARYLSULFATASE FAMILY MEMBER"/>
    <property type="match status" value="1"/>
</dbReference>
<evidence type="ECO:0000256" key="5">
    <source>
        <dbReference type="SAM" id="SignalP"/>
    </source>
</evidence>
<evidence type="ECO:0000256" key="4">
    <source>
        <dbReference type="ARBA" id="ARBA00022837"/>
    </source>
</evidence>
<evidence type="ECO:0000313" key="7">
    <source>
        <dbReference type="EMBL" id="TWU58562.1"/>
    </source>
</evidence>
<protein>
    <submittedName>
        <fullName evidence="7">Arylsulfatase</fullName>
        <ecNumber evidence="7">3.1.6.1</ecNumber>
    </submittedName>
</protein>
<dbReference type="RefSeq" id="WP_146455549.1">
    <property type="nucleotide sequence ID" value="NZ_SJPW01000002.1"/>
</dbReference>
<gene>
    <name evidence="7" type="primary">atsA_17</name>
    <name evidence="7" type="ORF">Poly51_13410</name>
</gene>
<feature type="chain" id="PRO_5022981513" evidence="5">
    <location>
        <begin position="22"/>
        <end position="784"/>
    </location>
</feature>
<feature type="signal peptide" evidence="5">
    <location>
        <begin position="1"/>
        <end position="21"/>
    </location>
</feature>
<feature type="domain" description="Sulfatase N-terminal" evidence="6">
    <location>
        <begin position="62"/>
        <end position="480"/>
    </location>
</feature>
<evidence type="ECO:0000259" key="6">
    <source>
        <dbReference type="Pfam" id="PF00884"/>
    </source>
</evidence>
<dbReference type="Pfam" id="PF00884">
    <property type="entry name" value="Sulfatase"/>
    <property type="match status" value="1"/>
</dbReference>
<dbReference type="OrthoDB" id="9783154at2"/>
<dbReference type="CDD" id="cd16025">
    <property type="entry name" value="PAS_like"/>
    <property type="match status" value="1"/>
</dbReference>
<evidence type="ECO:0000256" key="3">
    <source>
        <dbReference type="ARBA" id="ARBA00022801"/>
    </source>
</evidence>
<evidence type="ECO:0000256" key="2">
    <source>
        <dbReference type="ARBA" id="ARBA00022723"/>
    </source>
</evidence>
<dbReference type="EMBL" id="SJPW01000002">
    <property type="protein sequence ID" value="TWU58562.1"/>
    <property type="molecule type" value="Genomic_DNA"/>
</dbReference>
<comment type="caution">
    <text evidence="7">The sequence shown here is derived from an EMBL/GenBank/DDBJ whole genome shotgun (WGS) entry which is preliminary data.</text>
</comment>
<dbReference type="InterPro" id="IPR000917">
    <property type="entry name" value="Sulfatase_N"/>
</dbReference>
<accession>A0A5C6FCW4</accession>
<dbReference type="SUPFAM" id="SSF53649">
    <property type="entry name" value="Alkaline phosphatase-like"/>
    <property type="match status" value="1"/>
</dbReference>
<evidence type="ECO:0000313" key="8">
    <source>
        <dbReference type="Proteomes" id="UP000318288"/>
    </source>
</evidence>
<dbReference type="GO" id="GO:0004065">
    <property type="term" value="F:arylsulfatase activity"/>
    <property type="evidence" value="ECO:0007669"/>
    <property type="project" value="UniProtKB-EC"/>
</dbReference>
<dbReference type="PANTHER" id="PTHR42693:SF43">
    <property type="entry name" value="BLL2667 PROTEIN"/>
    <property type="match status" value="1"/>
</dbReference>
<reference evidence="7 8" key="1">
    <citation type="submission" date="2019-02" db="EMBL/GenBank/DDBJ databases">
        <title>Deep-cultivation of Planctomycetes and their phenomic and genomic characterization uncovers novel biology.</title>
        <authorList>
            <person name="Wiegand S."/>
            <person name="Jogler M."/>
            <person name="Boedeker C."/>
            <person name="Pinto D."/>
            <person name="Vollmers J."/>
            <person name="Rivas-Marin E."/>
            <person name="Kohn T."/>
            <person name="Peeters S.H."/>
            <person name="Heuer A."/>
            <person name="Rast P."/>
            <person name="Oberbeckmann S."/>
            <person name="Bunk B."/>
            <person name="Jeske O."/>
            <person name="Meyerdierks A."/>
            <person name="Storesund J.E."/>
            <person name="Kallscheuer N."/>
            <person name="Luecker S."/>
            <person name="Lage O.M."/>
            <person name="Pohl T."/>
            <person name="Merkel B.J."/>
            <person name="Hornburger P."/>
            <person name="Mueller R.-W."/>
            <person name="Bruemmer F."/>
            <person name="Labrenz M."/>
            <person name="Spormann A.M."/>
            <person name="Op Den Camp H."/>
            <person name="Overmann J."/>
            <person name="Amann R."/>
            <person name="Jetten M.S.M."/>
            <person name="Mascher T."/>
            <person name="Medema M.H."/>
            <person name="Devos D.P."/>
            <person name="Kaster A.-K."/>
            <person name="Ovreas L."/>
            <person name="Rohde M."/>
            <person name="Galperin M.Y."/>
            <person name="Jogler C."/>
        </authorList>
    </citation>
    <scope>NUCLEOTIDE SEQUENCE [LARGE SCALE GENOMIC DNA]</scope>
    <source>
        <strain evidence="7 8">Poly51</strain>
    </source>
</reference>